<dbReference type="GO" id="GO:0030313">
    <property type="term" value="C:cell envelope"/>
    <property type="evidence" value="ECO:0007669"/>
    <property type="project" value="UniProtKB-SubCell"/>
</dbReference>
<evidence type="ECO:0000256" key="3">
    <source>
        <dbReference type="ARBA" id="ARBA00022723"/>
    </source>
</evidence>
<dbReference type="InterPro" id="IPR050492">
    <property type="entry name" value="Bact_metal-bind_prot9"/>
</dbReference>
<dbReference type="STRING" id="1423726.FC07_GL002436"/>
<dbReference type="EMBL" id="AZDA01000043">
    <property type="protein sequence ID" value="KRK39468.1"/>
    <property type="molecule type" value="Genomic_DNA"/>
</dbReference>
<dbReference type="PANTHER" id="PTHR42953">
    <property type="entry name" value="HIGH-AFFINITY ZINC UPTAKE SYSTEM PROTEIN ZNUA-RELATED"/>
    <property type="match status" value="1"/>
</dbReference>
<comment type="subcellular location">
    <subcellularLocation>
        <location evidence="1">Cell envelope</location>
    </subcellularLocation>
</comment>
<gene>
    <name evidence="6" type="ORF">FC07_GL002436</name>
</gene>
<name>A0A0R1GYM0_9LACO</name>
<dbReference type="AlphaFoldDB" id="A0A0R1GYM0"/>
<keyword evidence="3" id="KW-0479">Metal-binding</keyword>
<organism evidence="6 7">
    <name type="scientific">Loigolactobacillus bifermentans DSM 20003</name>
    <dbReference type="NCBI Taxonomy" id="1423726"/>
    <lineage>
        <taxon>Bacteria</taxon>
        <taxon>Bacillati</taxon>
        <taxon>Bacillota</taxon>
        <taxon>Bacilli</taxon>
        <taxon>Lactobacillales</taxon>
        <taxon>Lactobacillaceae</taxon>
        <taxon>Loigolactobacillus</taxon>
    </lineage>
</organism>
<dbReference type="PATRIC" id="fig|1423726.3.peg.2528"/>
<dbReference type="GO" id="GO:0046872">
    <property type="term" value="F:metal ion binding"/>
    <property type="evidence" value="ECO:0007669"/>
    <property type="project" value="UniProtKB-KW"/>
</dbReference>
<reference evidence="6 7" key="1">
    <citation type="journal article" date="2015" name="Genome Announc.">
        <title>Expanding the biotechnology potential of lactobacilli through comparative genomics of 213 strains and associated genera.</title>
        <authorList>
            <person name="Sun Z."/>
            <person name="Harris H.M."/>
            <person name="McCann A."/>
            <person name="Guo C."/>
            <person name="Argimon S."/>
            <person name="Zhang W."/>
            <person name="Yang X."/>
            <person name="Jeffery I.B."/>
            <person name="Cooney J.C."/>
            <person name="Kagawa T.F."/>
            <person name="Liu W."/>
            <person name="Song Y."/>
            <person name="Salvetti E."/>
            <person name="Wrobel A."/>
            <person name="Rasinkangas P."/>
            <person name="Parkhill J."/>
            <person name="Rea M.C."/>
            <person name="O'Sullivan O."/>
            <person name="Ritari J."/>
            <person name="Douillard F.P."/>
            <person name="Paul Ross R."/>
            <person name="Yang R."/>
            <person name="Briner A.E."/>
            <person name="Felis G.E."/>
            <person name="de Vos W.M."/>
            <person name="Barrangou R."/>
            <person name="Klaenhammer T.R."/>
            <person name="Caufield P.W."/>
            <person name="Cui Y."/>
            <person name="Zhang H."/>
            <person name="O'Toole P.W."/>
        </authorList>
    </citation>
    <scope>NUCLEOTIDE SEQUENCE [LARGE SCALE GENOMIC DNA]</scope>
    <source>
        <strain evidence="6 7">DSM 20003</strain>
    </source>
</reference>
<keyword evidence="4 5" id="KW-0732">Signal</keyword>
<feature type="chain" id="PRO_5039661119" evidence="5">
    <location>
        <begin position="21"/>
        <end position="297"/>
    </location>
</feature>
<keyword evidence="2" id="KW-0813">Transport</keyword>
<evidence type="ECO:0000256" key="1">
    <source>
        <dbReference type="ARBA" id="ARBA00004196"/>
    </source>
</evidence>
<dbReference type="PANTHER" id="PTHR42953:SF1">
    <property type="entry name" value="METAL-BINDING PROTEIN HI_0362-RELATED"/>
    <property type="match status" value="1"/>
</dbReference>
<dbReference type="PROSITE" id="PS51257">
    <property type="entry name" value="PROKAR_LIPOPROTEIN"/>
    <property type="match status" value="1"/>
</dbReference>
<dbReference type="Proteomes" id="UP000051461">
    <property type="component" value="Unassembled WGS sequence"/>
</dbReference>
<dbReference type="InterPro" id="IPR006127">
    <property type="entry name" value="ZnuA-like"/>
</dbReference>
<evidence type="ECO:0000256" key="2">
    <source>
        <dbReference type="ARBA" id="ARBA00022448"/>
    </source>
</evidence>
<evidence type="ECO:0000256" key="5">
    <source>
        <dbReference type="SAM" id="SignalP"/>
    </source>
</evidence>
<feature type="signal peptide" evidence="5">
    <location>
        <begin position="1"/>
        <end position="20"/>
    </location>
</feature>
<dbReference type="GO" id="GO:0030001">
    <property type="term" value="P:metal ion transport"/>
    <property type="evidence" value="ECO:0007669"/>
    <property type="project" value="InterPro"/>
</dbReference>
<protein>
    <submittedName>
        <fullName evidence="6">ABC transporter substrate-binding protein</fullName>
    </submittedName>
</protein>
<accession>A0A0R1GYM0</accession>
<evidence type="ECO:0000256" key="4">
    <source>
        <dbReference type="ARBA" id="ARBA00022729"/>
    </source>
</evidence>
<dbReference type="SUPFAM" id="SSF53807">
    <property type="entry name" value="Helical backbone' metal receptor"/>
    <property type="match status" value="1"/>
</dbReference>
<dbReference type="Gene3D" id="3.40.50.1980">
    <property type="entry name" value="Nitrogenase molybdenum iron protein domain"/>
    <property type="match status" value="2"/>
</dbReference>
<comment type="caution">
    <text evidence="6">The sequence shown here is derived from an EMBL/GenBank/DDBJ whole genome shotgun (WGS) entry which is preliminary data.</text>
</comment>
<keyword evidence="7" id="KW-1185">Reference proteome</keyword>
<dbReference type="RefSeq" id="WP_057904267.1">
    <property type="nucleotide sequence ID" value="NZ_AZDA01000043.1"/>
</dbReference>
<proteinExistence type="predicted"/>
<dbReference type="OrthoDB" id="9810636at2"/>
<evidence type="ECO:0000313" key="6">
    <source>
        <dbReference type="EMBL" id="KRK39468.1"/>
    </source>
</evidence>
<sequence>MKLKRIIASLGFIALLAGLAGCGQTTKLAQSGHLQVVASVDFYGEVAQKVLGKQGTVTSIIDRPNVDPHDYEPTTKVGKTVAKADVAVLNGAGYDTWLTKLTKSSSHHIATVSAAKVVGVKNGENEHIWYKPQTMPAMARALAKKFGQLDPKHRQVYQKNAQAYIRSLKPLQQQIKQLKAHAHGEKVAVSEPVFVNALHALGYQVSDAHFAAAIEKGSDPSAKDVRQLSAALAQHQVAFFVQNTQVQSAAVTNMVKKAQAAGVPILKVTETKPVGKTYQQWMTAQYQALAKIQQAGD</sequence>
<dbReference type="Pfam" id="PF01297">
    <property type="entry name" value="ZnuA"/>
    <property type="match status" value="1"/>
</dbReference>
<evidence type="ECO:0000313" key="7">
    <source>
        <dbReference type="Proteomes" id="UP000051461"/>
    </source>
</evidence>